<accession>A0A2S6N384</accession>
<organism evidence="10 11">
    <name type="scientific">Rhodopila globiformis</name>
    <name type="common">Rhodopseudomonas globiformis</name>
    <dbReference type="NCBI Taxonomy" id="1071"/>
    <lineage>
        <taxon>Bacteria</taxon>
        <taxon>Pseudomonadati</taxon>
        <taxon>Pseudomonadota</taxon>
        <taxon>Alphaproteobacteria</taxon>
        <taxon>Acetobacterales</taxon>
        <taxon>Acetobacteraceae</taxon>
        <taxon>Rhodopila</taxon>
    </lineage>
</organism>
<dbReference type="OrthoDB" id="7328575at2"/>
<dbReference type="EMBL" id="NHRY01000234">
    <property type="protein sequence ID" value="PPQ29069.1"/>
    <property type="molecule type" value="Genomic_DNA"/>
</dbReference>
<dbReference type="Gene3D" id="1.10.540.10">
    <property type="entry name" value="Acyl-CoA dehydrogenase/oxidase, N-terminal domain"/>
    <property type="match status" value="1"/>
</dbReference>
<dbReference type="InterPro" id="IPR037069">
    <property type="entry name" value="AcylCoA_DH/ox_N_sf"/>
</dbReference>
<evidence type="ECO:0000259" key="8">
    <source>
        <dbReference type="Pfam" id="PF02770"/>
    </source>
</evidence>
<proteinExistence type="inferred from homology"/>
<feature type="domain" description="Acyl-CoA dehydrogenase/oxidase N-terminal" evidence="9">
    <location>
        <begin position="6"/>
        <end position="117"/>
    </location>
</feature>
<comment type="cofactor">
    <cofactor evidence="1 6">
        <name>FAD</name>
        <dbReference type="ChEBI" id="CHEBI:57692"/>
    </cofactor>
</comment>
<dbReference type="InterPro" id="IPR009075">
    <property type="entry name" value="AcylCo_DH/oxidase_C"/>
</dbReference>
<dbReference type="AlphaFoldDB" id="A0A2S6N384"/>
<dbReference type="Pfam" id="PF02770">
    <property type="entry name" value="Acyl-CoA_dh_M"/>
    <property type="match status" value="1"/>
</dbReference>
<evidence type="ECO:0000256" key="1">
    <source>
        <dbReference type="ARBA" id="ARBA00001974"/>
    </source>
</evidence>
<comment type="similarity">
    <text evidence="2 6">Belongs to the acyl-CoA dehydrogenase family.</text>
</comment>
<dbReference type="Pfam" id="PF02771">
    <property type="entry name" value="Acyl-CoA_dh_N"/>
    <property type="match status" value="1"/>
</dbReference>
<name>A0A2S6N384_RHOGL</name>
<evidence type="ECO:0000256" key="4">
    <source>
        <dbReference type="ARBA" id="ARBA00022827"/>
    </source>
</evidence>
<dbReference type="SUPFAM" id="SSF47203">
    <property type="entry name" value="Acyl-CoA dehydrogenase C-terminal domain-like"/>
    <property type="match status" value="1"/>
</dbReference>
<keyword evidence="11" id="KW-1185">Reference proteome</keyword>
<evidence type="ECO:0000259" key="7">
    <source>
        <dbReference type="Pfam" id="PF00441"/>
    </source>
</evidence>
<dbReference type="Pfam" id="PF00441">
    <property type="entry name" value="Acyl-CoA_dh_1"/>
    <property type="match status" value="1"/>
</dbReference>
<evidence type="ECO:0000256" key="3">
    <source>
        <dbReference type="ARBA" id="ARBA00022630"/>
    </source>
</evidence>
<dbReference type="GO" id="GO:0003995">
    <property type="term" value="F:acyl-CoA dehydrogenase activity"/>
    <property type="evidence" value="ECO:0007669"/>
    <property type="project" value="TreeGrafter"/>
</dbReference>
<protein>
    <submittedName>
        <fullName evidence="10">Pimeloyl-CoA dehydrogenase small subunit</fullName>
    </submittedName>
</protein>
<feature type="domain" description="Acyl-CoA dehydrogenase/oxidase C-terminal" evidence="7">
    <location>
        <begin position="227"/>
        <end position="365"/>
    </location>
</feature>
<evidence type="ECO:0000313" key="10">
    <source>
        <dbReference type="EMBL" id="PPQ29069.1"/>
    </source>
</evidence>
<evidence type="ECO:0000256" key="6">
    <source>
        <dbReference type="RuleBase" id="RU362125"/>
    </source>
</evidence>
<comment type="caution">
    <text evidence="10">The sequence shown here is derived from an EMBL/GenBank/DDBJ whole genome shotgun (WGS) entry which is preliminary data.</text>
</comment>
<dbReference type="InterPro" id="IPR013786">
    <property type="entry name" value="AcylCoA_DH/ox_N"/>
</dbReference>
<dbReference type="GO" id="GO:0050660">
    <property type="term" value="F:flavin adenine dinucleotide binding"/>
    <property type="evidence" value="ECO:0007669"/>
    <property type="project" value="InterPro"/>
</dbReference>
<evidence type="ECO:0000313" key="11">
    <source>
        <dbReference type="Proteomes" id="UP000239724"/>
    </source>
</evidence>
<evidence type="ECO:0000256" key="2">
    <source>
        <dbReference type="ARBA" id="ARBA00009347"/>
    </source>
</evidence>
<feature type="domain" description="Acyl-CoA oxidase/dehydrogenase middle" evidence="8">
    <location>
        <begin position="122"/>
        <end position="213"/>
    </location>
</feature>
<dbReference type="PANTHER" id="PTHR43884">
    <property type="entry name" value="ACYL-COA DEHYDROGENASE"/>
    <property type="match status" value="1"/>
</dbReference>
<dbReference type="RefSeq" id="WP_104521122.1">
    <property type="nucleotide sequence ID" value="NZ_NHRY01000234.1"/>
</dbReference>
<dbReference type="InterPro" id="IPR036250">
    <property type="entry name" value="AcylCo_DH-like_C"/>
</dbReference>
<dbReference type="Gene3D" id="1.20.140.10">
    <property type="entry name" value="Butyryl-CoA Dehydrogenase, subunit A, domain 3"/>
    <property type="match status" value="1"/>
</dbReference>
<keyword evidence="4 6" id="KW-0274">FAD</keyword>
<dbReference type="InterPro" id="IPR046373">
    <property type="entry name" value="Acyl-CoA_Oxase/DH_mid-dom_sf"/>
</dbReference>
<gene>
    <name evidence="10" type="ORF">CCS01_22815</name>
</gene>
<keyword evidence="3 6" id="KW-0285">Flavoprotein</keyword>
<sequence>MDFEPSEDQRLLVESVTRMLGDTYGFAQRKSYMGQAEGYAPAIWSQFAELGLLGLPFAEEYGGFGGGAQEVMLVMQAFGRALVLEPFLSTVVLAGTAVNRAGSAQQKQAILPAIAEGRLKMAFAHGERQARYDLNDVVTTAKRDGSGWVLDGSKTVVSHGEAADKLIVSARTGGDRHDEDGITLFLVDAQAPGVARRGYLSRDDTRAADIALSNVSVPDADVLGEVGHGLPIVRRVVEAGIAATAGETVGAMEAMNEMTLEYSKTRVQFGQPIGSYQVVQHRLADMFMTQEQGRSMAMLATMSVDNPDDAARTHDIALAKVGIGQAGRYVSQSAVQMHGGIGMTEEYAVGHYFRRCMVIERLFGDPAYYLAKLAAEVR</sequence>
<dbReference type="InterPro" id="IPR009100">
    <property type="entry name" value="AcylCoA_DH/oxidase_NM_dom_sf"/>
</dbReference>
<reference evidence="10 11" key="1">
    <citation type="journal article" date="2018" name="Arch. Microbiol.">
        <title>New insights into the metabolic potential of the phototrophic purple bacterium Rhodopila globiformis DSM 161(T) from its draft genome sequence and evidence for a vanadium-dependent nitrogenase.</title>
        <authorList>
            <person name="Imhoff J.F."/>
            <person name="Rahn T."/>
            <person name="Kunzel S."/>
            <person name="Neulinger S.C."/>
        </authorList>
    </citation>
    <scope>NUCLEOTIDE SEQUENCE [LARGE SCALE GENOMIC DNA]</scope>
    <source>
        <strain evidence="10 11">DSM 161</strain>
    </source>
</reference>
<evidence type="ECO:0000259" key="9">
    <source>
        <dbReference type="Pfam" id="PF02771"/>
    </source>
</evidence>
<dbReference type="Proteomes" id="UP000239724">
    <property type="component" value="Unassembled WGS sequence"/>
</dbReference>
<dbReference type="InterPro" id="IPR006091">
    <property type="entry name" value="Acyl-CoA_Oxase/DH_mid-dom"/>
</dbReference>
<dbReference type="CDD" id="cd00567">
    <property type="entry name" value="ACAD"/>
    <property type="match status" value="1"/>
</dbReference>
<dbReference type="PANTHER" id="PTHR43884:SF20">
    <property type="entry name" value="ACYL-COA DEHYDROGENASE FADE28"/>
    <property type="match status" value="1"/>
</dbReference>
<dbReference type="Gene3D" id="2.40.110.10">
    <property type="entry name" value="Butyryl-CoA Dehydrogenase, subunit A, domain 2"/>
    <property type="match status" value="1"/>
</dbReference>
<dbReference type="SUPFAM" id="SSF56645">
    <property type="entry name" value="Acyl-CoA dehydrogenase NM domain-like"/>
    <property type="match status" value="1"/>
</dbReference>
<keyword evidence="5 6" id="KW-0560">Oxidoreductase</keyword>
<evidence type="ECO:0000256" key="5">
    <source>
        <dbReference type="ARBA" id="ARBA00023002"/>
    </source>
</evidence>